<accession>A0ABU7Z1Y2</accession>
<evidence type="ECO:0000256" key="1">
    <source>
        <dbReference type="SAM" id="Phobius"/>
    </source>
</evidence>
<proteinExistence type="predicted"/>
<comment type="caution">
    <text evidence="2">The sequence shown here is derived from an EMBL/GenBank/DDBJ whole genome shotgun (WGS) entry which is preliminary data.</text>
</comment>
<feature type="transmembrane region" description="Helical" evidence="1">
    <location>
        <begin position="98"/>
        <end position="118"/>
    </location>
</feature>
<sequence>MKHFSKLAKAASLVCGLAIAALGFVWLWIGASGALQSSPSVGYFAGVGFLVVAAPLLAFPFHRRSAKVLAVIALLLFACTLLWLAFRPGQPLERSALAQAGAIAPVVLLVARVGLAWYRRRAGLAT</sequence>
<keyword evidence="1" id="KW-1133">Transmembrane helix</keyword>
<evidence type="ECO:0000313" key="2">
    <source>
        <dbReference type="EMBL" id="MEG3185262.1"/>
    </source>
</evidence>
<dbReference type="Proteomes" id="UP001355056">
    <property type="component" value="Unassembled WGS sequence"/>
</dbReference>
<dbReference type="EMBL" id="JAXGFP010000029">
    <property type="protein sequence ID" value="MEG3185262.1"/>
    <property type="molecule type" value="Genomic_DNA"/>
</dbReference>
<reference evidence="2 3" key="1">
    <citation type="journal article" date="2016" name="Int. J. Syst. Evol. Microbiol.">
        <title>Lysobacter erysipheiresistens sp. nov., an antagonist of powdery mildew, isolated from tobacco-cultivated soil.</title>
        <authorList>
            <person name="Xie B."/>
            <person name="Li T."/>
            <person name="Lin X."/>
            <person name="Wang C.J."/>
            <person name="Chen Y.J."/>
            <person name="Liu W.J."/>
            <person name="Zhao Z.W."/>
        </authorList>
    </citation>
    <scope>NUCLEOTIDE SEQUENCE [LARGE SCALE GENOMIC DNA]</scope>
    <source>
        <strain evidence="2 3">RS-LYSO-3</strain>
    </source>
</reference>
<dbReference type="RefSeq" id="WP_332618389.1">
    <property type="nucleotide sequence ID" value="NZ_JAXGFP010000029.1"/>
</dbReference>
<feature type="transmembrane region" description="Helical" evidence="1">
    <location>
        <begin position="7"/>
        <end position="29"/>
    </location>
</feature>
<name>A0ABU7Z1Y2_9GAMM</name>
<evidence type="ECO:0000313" key="3">
    <source>
        <dbReference type="Proteomes" id="UP001355056"/>
    </source>
</evidence>
<keyword evidence="1" id="KW-0812">Transmembrane</keyword>
<keyword evidence="3" id="KW-1185">Reference proteome</keyword>
<keyword evidence="1" id="KW-0472">Membrane</keyword>
<gene>
    <name evidence="2" type="ORF">SNE34_14775</name>
</gene>
<feature type="transmembrane region" description="Helical" evidence="1">
    <location>
        <begin position="41"/>
        <end position="61"/>
    </location>
</feature>
<protein>
    <submittedName>
        <fullName evidence="2">Uncharacterized protein</fullName>
    </submittedName>
</protein>
<organism evidence="2 3">
    <name type="scientific">Novilysobacter erysipheiresistens</name>
    <dbReference type="NCBI Taxonomy" id="1749332"/>
    <lineage>
        <taxon>Bacteria</taxon>
        <taxon>Pseudomonadati</taxon>
        <taxon>Pseudomonadota</taxon>
        <taxon>Gammaproteobacteria</taxon>
        <taxon>Lysobacterales</taxon>
        <taxon>Lysobacteraceae</taxon>
        <taxon>Novilysobacter</taxon>
    </lineage>
</organism>
<feature type="transmembrane region" description="Helical" evidence="1">
    <location>
        <begin position="68"/>
        <end position="86"/>
    </location>
</feature>